<dbReference type="Proteomes" id="UP001321861">
    <property type="component" value="Chromosome"/>
</dbReference>
<dbReference type="AlphaFoldDB" id="A0AAU9DBF3"/>
<dbReference type="Gene3D" id="3.40.1720.10">
    <property type="entry name" value="Streptococcus thermophilus LMG 18311 protein like"/>
    <property type="match status" value="1"/>
</dbReference>
<dbReference type="KEGG" id="xap:XA3_12960"/>
<organism evidence="1 2">
    <name type="scientific">Xylocopilactobacillus apicola</name>
    <dbReference type="NCBI Taxonomy" id="2932184"/>
    <lineage>
        <taxon>Bacteria</taxon>
        <taxon>Bacillati</taxon>
        <taxon>Bacillota</taxon>
        <taxon>Bacilli</taxon>
        <taxon>Lactobacillales</taxon>
        <taxon>Lactobacillaceae</taxon>
        <taxon>Xylocopilactobacillus</taxon>
    </lineage>
</organism>
<reference evidence="1 2" key="1">
    <citation type="journal article" date="2023" name="Microbiol. Spectr.">
        <title>Symbiosis of Carpenter Bees with Uncharacterized Lactic Acid Bacteria Showing NAD Auxotrophy.</title>
        <authorList>
            <person name="Kawasaki S."/>
            <person name="Ozawa K."/>
            <person name="Mori T."/>
            <person name="Yamamoto A."/>
            <person name="Ito M."/>
            <person name="Ohkuma M."/>
            <person name="Sakamoto M."/>
            <person name="Matsutani M."/>
        </authorList>
    </citation>
    <scope>NUCLEOTIDE SEQUENCE [LARGE SCALE GENOMIC DNA]</scope>
    <source>
        <strain evidence="1 2">XA3</strain>
    </source>
</reference>
<dbReference type="InterPro" id="IPR038226">
    <property type="entry name" value="LMG18311-like_sf"/>
</dbReference>
<dbReference type="RefSeq" id="WP_317634684.1">
    <property type="nucleotide sequence ID" value="NZ_AP026802.1"/>
</dbReference>
<dbReference type="EMBL" id="AP026802">
    <property type="protein sequence ID" value="BDR58855.1"/>
    <property type="molecule type" value="Genomic_DNA"/>
</dbReference>
<keyword evidence="2" id="KW-1185">Reference proteome</keyword>
<accession>A0AAU9DBF3</accession>
<sequence length="92" mass="10483">MKLVNTTNSYSSLVENQLLNTDASLIKVYSLGRTTVVYTRRPHTIEIVLENKHRGIQEPEIKKVVEELLGKNERNTYSLIKNKGLVEISAEL</sequence>
<evidence type="ECO:0008006" key="3">
    <source>
        <dbReference type="Google" id="ProtNLM"/>
    </source>
</evidence>
<evidence type="ECO:0000313" key="2">
    <source>
        <dbReference type="Proteomes" id="UP001321861"/>
    </source>
</evidence>
<dbReference type="InterPro" id="IPR014959">
    <property type="entry name" value="DUF1827"/>
</dbReference>
<protein>
    <recommendedName>
        <fullName evidence="3">DUF1827 family protein</fullName>
    </recommendedName>
</protein>
<gene>
    <name evidence="1" type="ORF">XA3_12960</name>
</gene>
<dbReference type="Pfam" id="PF08860">
    <property type="entry name" value="DUF1827"/>
    <property type="match status" value="1"/>
</dbReference>
<name>A0AAU9DBF3_9LACO</name>
<evidence type="ECO:0000313" key="1">
    <source>
        <dbReference type="EMBL" id="BDR58855.1"/>
    </source>
</evidence>
<proteinExistence type="predicted"/>